<dbReference type="Proteomes" id="UP000289323">
    <property type="component" value="Unassembled WGS sequence"/>
</dbReference>
<evidence type="ECO:0000256" key="1">
    <source>
        <dbReference type="ARBA" id="ARBA00023604"/>
    </source>
</evidence>
<dbReference type="InterPro" id="IPR056681">
    <property type="entry name" value="DUF7779"/>
</dbReference>
<dbReference type="Pfam" id="PF13424">
    <property type="entry name" value="TPR_12"/>
    <property type="match status" value="2"/>
</dbReference>
<dbReference type="PANTHER" id="PTHR34598">
    <property type="entry name" value="BLL6449 PROTEIN"/>
    <property type="match status" value="1"/>
</dbReference>
<protein>
    <submittedName>
        <fullName evidence="3">Ad573ab2-eec1-4abc-baac-b8f63086a163</fullName>
    </submittedName>
</protein>
<evidence type="ECO:0000313" key="3">
    <source>
        <dbReference type="EMBL" id="SPQ25569.1"/>
    </source>
</evidence>
<dbReference type="SUPFAM" id="SSF52540">
    <property type="entry name" value="P-loop containing nucleoside triphosphate hydrolases"/>
    <property type="match status" value="1"/>
</dbReference>
<reference evidence="3 4" key="1">
    <citation type="submission" date="2018-04" db="EMBL/GenBank/DDBJ databases">
        <authorList>
            <person name="Huttner S."/>
            <person name="Dainat J."/>
        </authorList>
    </citation>
    <scope>NUCLEOTIDE SEQUENCE [LARGE SCALE GENOMIC DNA]</scope>
</reference>
<name>A0A446BSZ2_9PEZI</name>
<feature type="domain" description="DUF7779" evidence="2">
    <location>
        <begin position="712"/>
        <end position="802"/>
    </location>
</feature>
<dbReference type="SUPFAM" id="SSF48452">
    <property type="entry name" value="TPR-like"/>
    <property type="match status" value="1"/>
</dbReference>
<proteinExistence type="inferred from homology"/>
<accession>A0A446BSZ2</accession>
<comment type="similarity">
    <text evidence="1">Belongs to the asaB hydroxylase/desaturase family.</text>
</comment>
<dbReference type="Gene3D" id="1.25.40.10">
    <property type="entry name" value="Tetratricopeptide repeat domain"/>
    <property type="match status" value="2"/>
</dbReference>
<dbReference type="AlphaFoldDB" id="A0A446BSZ2"/>
<dbReference type="InterPro" id="IPR027417">
    <property type="entry name" value="P-loop_NTPase"/>
</dbReference>
<dbReference type="Pfam" id="PF25000">
    <property type="entry name" value="DUF7779"/>
    <property type="match status" value="1"/>
</dbReference>
<dbReference type="GO" id="GO:0043531">
    <property type="term" value="F:ADP binding"/>
    <property type="evidence" value="ECO:0007669"/>
    <property type="project" value="InterPro"/>
</dbReference>
<dbReference type="InterPro" id="IPR019734">
    <property type="entry name" value="TPR_rpt"/>
</dbReference>
<dbReference type="GO" id="GO:0016491">
    <property type="term" value="F:oxidoreductase activity"/>
    <property type="evidence" value="ECO:0007669"/>
    <property type="project" value="InterPro"/>
</dbReference>
<dbReference type="InterPro" id="IPR044053">
    <property type="entry name" value="AsaB-like"/>
</dbReference>
<dbReference type="NCBIfam" id="NF041278">
    <property type="entry name" value="CmcJ_NvfI_EfuI"/>
    <property type="match status" value="1"/>
</dbReference>
<evidence type="ECO:0000313" key="4">
    <source>
        <dbReference type="Proteomes" id="UP000289323"/>
    </source>
</evidence>
<dbReference type="SMART" id="SM00028">
    <property type="entry name" value="TPR"/>
    <property type="match status" value="5"/>
</dbReference>
<dbReference type="EMBL" id="OUUZ01000015">
    <property type="protein sequence ID" value="SPQ25569.1"/>
    <property type="molecule type" value="Genomic_DNA"/>
</dbReference>
<evidence type="ECO:0000259" key="2">
    <source>
        <dbReference type="Pfam" id="PF25000"/>
    </source>
</evidence>
<dbReference type="InterPro" id="IPR011990">
    <property type="entry name" value="TPR-like_helical_dom_sf"/>
</dbReference>
<organism evidence="3 4">
    <name type="scientific">Thermothielavioides terrestris</name>
    <dbReference type="NCBI Taxonomy" id="2587410"/>
    <lineage>
        <taxon>Eukaryota</taxon>
        <taxon>Fungi</taxon>
        <taxon>Dikarya</taxon>
        <taxon>Ascomycota</taxon>
        <taxon>Pezizomycotina</taxon>
        <taxon>Sordariomycetes</taxon>
        <taxon>Sordariomycetidae</taxon>
        <taxon>Sordariales</taxon>
        <taxon>Chaetomiaceae</taxon>
        <taxon>Thermothielavioides</taxon>
    </lineage>
</organism>
<dbReference type="PANTHER" id="PTHR34598:SF3">
    <property type="entry name" value="OXIDOREDUCTASE AN1597"/>
    <property type="match status" value="1"/>
</dbReference>
<gene>
    <name evidence="3" type="ORF">TT172_LOCUS7988</name>
</gene>
<dbReference type="Gene3D" id="3.40.50.300">
    <property type="entry name" value="P-loop containing nucleotide triphosphate hydrolases"/>
    <property type="match status" value="1"/>
</dbReference>
<sequence length="1187" mass="133400">MYFLQRSSIYDEEKPYSLRFPPGDGLAQSNILREAHLIQVASMRGRSDLRLETCGFEVMAFSSPLSYEDYEDANKIAHVLLPALCRKLKQHLSAQHVVALDFSVRRRHASFPVSTGKDYDHDQPTNMAHIDFTPEEGERMLRVMYPDQADEIIAGDWYSTWFPLRGPLNDWPLAICDARTVDREADLMPGDIVYTDWATENLQVHHSDRHKWYYLPDQTVDEVLIFKSGESSSAKVQDFLAELEQGVTVVGYEHHIPYDDQFTWQHVLEEGPGLLTALQAFVTELSAPQPLLFISHGLGGAMLKQALCIANMHYSRYSQLLVSISGLVFLGTPHLLEGVGNHAFGERLVSIMKLDDAPGLLSNKCLTRLKESSHILADLAHRFNRTNLRVDMLSVFEQKVTRIRESAALRRSKTKKIISGEIESLLDSFSIKQADPRIPCFMMETLVRNKSFFGRQKVLEDLDKCLLPSRDLLVSSQPDRIRVGLLCGMGGLGKTEVAVEYAYSRQDAFDAIFWVRAEDTSKLESDLAQIAVRLGIQDPNEPDDKVINRGLAIEWLCNPFKVDHGASNPGRVAASWLVIFDNADEPDILAPYRDIVASGAVLITSRSPLARTSLSPQTTEIDIQSFSTDEAAEFVQSLTGIAGHLDEARQIGARLGGLPLALAQMAGIIRLEFLSYAEFLELYDDKEEAADVHGTVLQPLRESARGSLSTVWAIEKLSASARAVLEVASFLDPDCIQESLLTHEAGAIDNLIPEFPTKRLAFFAARKQLIGSSLIRHNKELAEYWLHRVTQDVVRGKMAPARLHHVFANAVAIVSATWPATAVGGHDVRLWELSEKLYQHVTSLSDMYVRYIEPGDETLDMAFATLLNRAGWYQHERGESRIQIPLLELALELCQGIDNIDTRDLESDIRYALGAVANETNDAASCRLHTERFFEIRREIAAETGTVDERLARSYNQMGIVWMMAGEYKKAEESFATSAREYEKIPGYTKDKRSLALVNLGLAHWLQGDLDSASEVLELGLADREELYGYMDTHSFRTGRFLHALGNVRFSQGRIQESEDLHSRALKQYQSTIRNHHHRTADVCHKMAQHCIRKGLLNEALGFIGQALKVWNVDADKYAPEIARTSFLKAKALFSAGSEDEATRLFRSAASTRRRLLKLEGKSEASEKDDKALTEADFDELVMFWSR</sequence>